<gene>
    <name evidence="2" type="ORF">NBG84_18675</name>
</gene>
<name>A0ABT0UPX1_9ACTN</name>
<keyword evidence="3" id="KW-1185">Reference proteome</keyword>
<sequence length="144" mass="14360">MQSSRDRPSVVETDLPPILAGAAFAISGVGVALALSDAQSPLRAPFVIFFLFAGPACGLYTVLPGLDPVARAATAAAGAAGIDMAVAGTLSALDVLTAGGGITAVTAITALLLLCAATRRTGWLRLTGRTGSPTTGSNPLRGRR</sequence>
<reference evidence="2" key="1">
    <citation type="submission" date="2022-06" db="EMBL/GenBank/DDBJ databases">
        <title>Genome public.</title>
        <authorList>
            <person name="Sun Q."/>
        </authorList>
    </citation>
    <scope>NUCLEOTIDE SEQUENCE</scope>
    <source>
        <strain evidence="2">CWNU-1</strain>
    </source>
</reference>
<organism evidence="2 3">
    <name type="scientific">Streptomyces albipurpureus</name>
    <dbReference type="NCBI Taxonomy" id="2897419"/>
    <lineage>
        <taxon>Bacteria</taxon>
        <taxon>Bacillati</taxon>
        <taxon>Actinomycetota</taxon>
        <taxon>Actinomycetes</taxon>
        <taxon>Kitasatosporales</taxon>
        <taxon>Streptomycetaceae</taxon>
        <taxon>Streptomyces</taxon>
    </lineage>
</organism>
<dbReference type="RefSeq" id="WP_250920630.1">
    <property type="nucleotide sequence ID" value="NZ_JAMQAW010000024.1"/>
</dbReference>
<evidence type="ECO:0000313" key="2">
    <source>
        <dbReference type="EMBL" id="MCM2390291.1"/>
    </source>
</evidence>
<dbReference type="Proteomes" id="UP001431429">
    <property type="component" value="Unassembled WGS sequence"/>
</dbReference>
<evidence type="ECO:0008006" key="4">
    <source>
        <dbReference type="Google" id="ProtNLM"/>
    </source>
</evidence>
<evidence type="ECO:0000313" key="3">
    <source>
        <dbReference type="Proteomes" id="UP001431429"/>
    </source>
</evidence>
<feature type="transmembrane region" description="Helical" evidence="1">
    <location>
        <begin position="42"/>
        <end position="63"/>
    </location>
</feature>
<evidence type="ECO:0000256" key="1">
    <source>
        <dbReference type="SAM" id="Phobius"/>
    </source>
</evidence>
<accession>A0ABT0UPX1</accession>
<comment type="caution">
    <text evidence="2">The sequence shown here is derived from an EMBL/GenBank/DDBJ whole genome shotgun (WGS) entry which is preliminary data.</text>
</comment>
<protein>
    <recommendedName>
        <fullName evidence="4">Integral membrane protein</fullName>
    </recommendedName>
</protein>
<proteinExistence type="predicted"/>
<keyword evidence="1" id="KW-0812">Transmembrane</keyword>
<dbReference type="EMBL" id="JAMQAW010000024">
    <property type="protein sequence ID" value="MCM2390291.1"/>
    <property type="molecule type" value="Genomic_DNA"/>
</dbReference>
<feature type="transmembrane region" description="Helical" evidence="1">
    <location>
        <begin position="95"/>
        <end position="117"/>
    </location>
</feature>
<keyword evidence="1" id="KW-1133">Transmembrane helix</keyword>
<feature type="transmembrane region" description="Helical" evidence="1">
    <location>
        <begin position="15"/>
        <end position="35"/>
    </location>
</feature>
<keyword evidence="1" id="KW-0472">Membrane</keyword>